<reference evidence="1" key="1">
    <citation type="submission" date="2022-04" db="EMBL/GenBank/DDBJ databases">
        <title>Genome of the entomopathogenic fungus Entomophthora muscae.</title>
        <authorList>
            <person name="Elya C."/>
            <person name="Lovett B.R."/>
            <person name="Lee E."/>
            <person name="Macias A.M."/>
            <person name="Hajek A.E."/>
            <person name="De Bivort B.L."/>
            <person name="Kasson M.T."/>
            <person name="De Fine Licht H.H."/>
            <person name="Stajich J.E."/>
        </authorList>
    </citation>
    <scope>NUCLEOTIDE SEQUENCE</scope>
    <source>
        <strain evidence="1">Berkeley</strain>
    </source>
</reference>
<evidence type="ECO:0000313" key="1">
    <source>
        <dbReference type="EMBL" id="KAJ9070521.1"/>
    </source>
</evidence>
<dbReference type="EMBL" id="QTSX02003571">
    <property type="protein sequence ID" value="KAJ9070521.1"/>
    <property type="molecule type" value="Genomic_DNA"/>
</dbReference>
<accession>A0ACC2T7T6</accession>
<gene>
    <name evidence="1" type="ORF">DSO57_1007145</name>
</gene>
<comment type="caution">
    <text evidence="1">The sequence shown here is derived from an EMBL/GenBank/DDBJ whole genome shotgun (WGS) entry which is preliminary data.</text>
</comment>
<proteinExistence type="predicted"/>
<keyword evidence="2" id="KW-1185">Reference proteome</keyword>
<organism evidence="1 2">
    <name type="scientific">Entomophthora muscae</name>
    <dbReference type="NCBI Taxonomy" id="34485"/>
    <lineage>
        <taxon>Eukaryota</taxon>
        <taxon>Fungi</taxon>
        <taxon>Fungi incertae sedis</taxon>
        <taxon>Zoopagomycota</taxon>
        <taxon>Entomophthoromycotina</taxon>
        <taxon>Entomophthoromycetes</taxon>
        <taxon>Entomophthorales</taxon>
        <taxon>Entomophthoraceae</taxon>
        <taxon>Entomophthora</taxon>
    </lineage>
</organism>
<dbReference type="Proteomes" id="UP001165960">
    <property type="component" value="Unassembled WGS sequence"/>
</dbReference>
<name>A0ACC2T7T6_9FUNG</name>
<sequence length="105" mass="11616">MLLTVILFIAPSAAYDPSGANVLDFACAEYLGNECPYWMRCYSNGKYSKSHTEKGCREADLEFNGNASWARKFRGRIFGGNQNCPDLASTFCPTTGGVYFQCLSE</sequence>
<evidence type="ECO:0000313" key="2">
    <source>
        <dbReference type="Proteomes" id="UP001165960"/>
    </source>
</evidence>
<protein>
    <submittedName>
        <fullName evidence="1">Uncharacterized protein</fullName>
    </submittedName>
</protein>